<keyword evidence="3" id="KW-0067">ATP-binding</keyword>
<evidence type="ECO:0000256" key="3">
    <source>
        <dbReference type="ARBA" id="ARBA00022840"/>
    </source>
</evidence>
<gene>
    <name evidence="6" type="ORF">GCM10007116_09570</name>
    <name evidence="5" type="ORF">HS1genome_0913</name>
</gene>
<keyword evidence="2" id="KW-0547">Nucleotide-binding</keyword>
<feature type="domain" description="Cobalamin adenosyltransferase-like" evidence="4">
    <location>
        <begin position="3"/>
        <end position="156"/>
    </location>
</feature>
<evidence type="ECO:0000313" key="6">
    <source>
        <dbReference type="EMBL" id="GGT93925.1"/>
    </source>
</evidence>
<evidence type="ECO:0000256" key="2">
    <source>
        <dbReference type="ARBA" id="ARBA00022741"/>
    </source>
</evidence>
<dbReference type="PANTHER" id="PTHR12213">
    <property type="entry name" value="CORRINOID ADENOSYLTRANSFERASE"/>
    <property type="match status" value="1"/>
</dbReference>
<sequence length="183" mass="20170">MWYTGAGDGGRTKVPSAGELWKDDALVQALGDLDELNSVLGLAASIYPRLRSFLLPIQSEILAISSELAGFPLGFGEDRVTRLELTLKKFADEVPELKNFVLPGGNIGASTLHLARSVCRRAERSLVRVTREGSLQGVYVKYLNRLSSLLFVMALWVNLKEGVDEVMWSGSSWKKGIREDSRS</sequence>
<dbReference type="GO" id="GO:0008817">
    <property type="term" value="F:corrinoid adenosyltransferase activity"/>
    <property type="evidence" value="ECO:0007669"/>
    <property type="project" value="TreeGrafter"/>
</dbReference>
<reference evidence="5" key="3">
    <citation type="journal article" date="2019" name="BMC Res. Notes">
        <title>Complete genome sequence of the Sulfodiicoccus acidiphilus strain HS-1T, the first crenarchaeon that lacks polB3, isolated from an acidic hot spring in Ohwaku-dani, Hakone, Japan.</title>
        <authorList>
            <person name="Sakai H.D."/>
            <person name="Kurosawa N."/>
        </authorList>
    </citation>
    <scope>NUCLEOTIDE SEQUENCE</scope>
    <source>
        <strain evidence="5">HS-1</strain>
    </source>
</reference>
<dbReference type="SUPFAM" id="SSF89028">
    <property type="entry name" value="Cobalamin adenosyltransferase-like"/>
    <property type="match status" value="1"/>
</dbReference>
<dbReference type="Pfam" id="PF01923">
    <property type="entry name" value="Cob_adeno_trans"/>
    <property type="match status" value="1"/>
</dbReference>
<dbReference type="GeneID" id="43869436"/>
<dbReference type="Gene3D" id="1.20.1200.10">
    <property type="entry name" value="Cobalamin adenosyltransferase-like"/>
    <property type="match status" value="1"/>
</dbReference>
<dbReference type="InterPro" id="IPR016030">
    <property type="entry name" value="CblAdoTrfase-like"/>
</dbReference>
<dbReference type="EMBL" id="BMQS01000007">
    <property type="protein sequence ID" value="GGT93925.1"/>
    <property type="molecule type" value="Genomic_DNA"/>
</dbReference>
<dbReference type="OrthoDB" id="4665at2157"/>
<reference evidence="6" key="4">
    <citation type="submission" date="2020-09" db="EMBL/GenBank/DDBJ databases">
        <authorList>
            <person name="Sun Q."/>
            <person name="Ohkuma M."/>
        </authorList>
    </citation>
    <scope>NUCLEOTIDE SEQUENCE</scope>
    <source>
        <strain evidence="6">JCM 31740</strain>
    </source>
</reference>
<dbReference type="EMBL" id="AP018553">
    <property type="protein sequence ID" value="BBD72524.1"/>
    <property type="molecule type" value="Genomic_DNA"/>
</dbReference>
<keyword evidence="7" id="KW-1185">Reference proteome</keyword>
<dbReference type="AlphaFoldDB" id="A0A348B2X2"/>
<proteinExistence type="predicted"/>
<accession>A0A348B2X2</accession>
<dbReference type="RefSeq" id="WP_179950431.1">
    <property type="nucleotide sequence ID" value="NZ_AP018553.1"/>
</dbReference>
<evidence type="ECO:0000313" key="7">
    <source>
        <dbReference type="Proteomes" id="UP000276741"/>
    </source>
</evidence>
<dbReference type="InterPro" id="IPR029499">
    <property type="entry name" value="PduO-typ"/>
</dbReference>
<reference evidence="6" key="1">
    <citation type="journal article" date="2014" name="Int. J. Syst. Evol. Microbiol.">
        <title>Complete genome sequence of Corynebacterium casei LMG S-19264T (=DSM 44701T), isolated from a smear-ripened cheese.</title>
        <authorList>
            <consortium name="US DOE Joint Genome Institute (JGI-PGF)"/>
            <person name="Walter F."/>
            <person name="Albersmeier A."/>
            <person name="Kalinowski J."/>
            <person name="Ruckert C."/>
        </authorList>
    </citation>
    <scope>NUCLEOTIDE SEQUENCE</scope>
    <source>
        <strain evidence="6">JCM 31740</strain>
    </source>
</reference>
<dbReference type="KEGG" id="sacd:HS1genome_0913"/>
<evidence type="ECO:0000256" key="1">
    <source>
        <dbReference type="ARBA" id="ARBA00022679"/>
    </source>
</evidence>
<dbReference type="InterPro" id="IPR036451">
    <property type="entry name" value="CblAdoTrfase-like_sf"/>
</dbReference>
<protein>
    <submittedName>
        <fullName evidence="5">ATP:cob(I)alamin adenosyltransferase</fullName>
    </submittedName>
</protein>
<dbReference type="GO" id="GO:0005524">
    <property type="term" value="F:ATP binding"/>
    <property type="evidence" value="ECO:0007669"/>
    <property type="project" value="UniProtKB-KW"/>
</dbReference>
<name>A0A348B2X2_9CREN</name>
<dbReference type="NCBIfam" id="TIGR00636">
    <property type="entry name" value="PduO_Nterm"/>
    <property type="match status" value="1"/>
</dbReference>
<dbReference type="Proteomes" id="UP000616143">
    <property type="component" value="Unassembled WGS sequence"/>
</dbReference>
<evidence type="ECO:0000259" key="4">
    <source>
        <dbReference type="Pfam" id="PF01923"/>
    </source>
</evidence>
<dbReference type="Proteomes" id="UP000276741">
    <property type="component" value="Chromosome"/>
</dbReference>
<dbReference type="PANTHER" id="PTHR12213:SF0">
    <property type="entry name" value="CORRINOID ADENOSYLTRANSFERASE MMAB"/>
    <property type="match status" value="1"/>
</dbReference>
<organism evidence="5 7">
    <name type="scientific">Sulfodiicoccus acidiphilus</name>
    <dbReference type="NCBI Taxonomy" id="1670455"/>
    <lineage>
        <taxon>Archaea</taxon>
        <taxon>Thermoproteota</taxon>
        <taxon>Thermoprotei</taxon>
        <taxon>Sulfolobales</taxon>
        <taxon>Sulfolobaceae</taxon>
        <taxon>Sulfodiicoccus</taxon>
    </lineage>
</organism>
<evidence type="ECO:0000313" key="5">
    <source>
        <dbReference type="EMBL" id="BBD72524.1"/>
    </source>
</evidence>
<keyword evidence="1 5" id="KW-0808">Transferase</keyword>
<reference evidence="7" key="2">
    <citation type="submission" date="2018-04" db="EMBL/GenBank/DDBJ databases">
        <title>Complete genome sequence of Sulfodiicoccus acidiphilus strain HS-1.</title>
        <authorList>
            <person name="Sakai H.D."/>
            <person name="Kurosawa N."/>
        </authorList>
    </citation>
    <scope>NUCLEOTIDE SEQUENCE [LARGE SCALE GENOMIC DNA]</scope>
    <source>
        <strain evidence="7">HS-1</strain>
    </source>
</reference>